<dbReference type="InterPro" id="IPR032557">
    <property type="entry name" value="DUF4935"/>
</dbReference>
<reference evidence="3 4" key="1">
    <citation type="submission" date="2022-10" db="EMBL/GenBank/DDBJ databases">
        <title>Chitinophaga nivalis PC15 sp. nov., isolated from Pyeongchang county, South Korea.</title>
        <authorList>
            <person name="Trinh H.N."/>
        </authorList>
    </citation>
    <scope>NUCLEOTIDE SEQUENCE [LARGE SCALE GENOMIC DNA]</scope>
    <source>
        <strain evidence="3 4">PC14</strain>
    </source>
</reference>
<proteinExistence type="predicted"/>
<evidence type="ECO:0000313" key="4">
    <source>
        <dbReference type="Proteomes" id="UP001207742"/>
    </source>
</evidence>
<organism evidence="3 4">
    <name type="scientific">Chitinophaga nivalis</name>
    <dbReference type="NCBI Taxonomy" id="2991709"/>
    <lineage>
        <taxon>Bacteria</taxon>
        <taxon>Pseudomonadati</taxon>
        <taxon>Bacteroidota</taxon>
        <taxon>Chitinophagia</taxon>
        <taxon>Chitinophagales</taxon>
        <taxon>Chitinophagaceae</taxon>
        <taxon>Chitinophaga</taxon>
    </lineage>
</organism>
<accession>A0ABT3IQW7</accession>
<keyword evidence="4" id="KW-1185">Reference proteome</keyword>
<feature type="domain" description="DUF4935" evidence="2">
    <location>
        <begin position="7"/>
        <end position="196"/>
    </location>
</feature>
<dbReference type="Proteomes" id="UP001207742">
    <property type="component" value="Unassembled WGS sequence"/>
</dbReference>
<evidence type="ECO:0000313" key="3">
    <source>
        <dbReference type="EMBL" id="MCW3486343.1"/>
    </source>
</evidence>
<dbReference type="Pfam" id="PF16289">
    <property type="entry name" value="PIN_12"/>
    <property type="match status" value="1"/>
</dbReference>
<protein>
    <submittedName>
        <fullName evidence="3">PIN domain-containing protein</fullName>
    </submittedName>
</protein>
<feature type="coiled-coil region" evidence="1">
    <location>
        <begin position="57"/>
        <end position="91"/>
    </location>
</feature>
<name>A0ABT3IQW7_9BACT</name>
<dbReference type="EMBL" id="JAPDNS010000002">
    <property type="protein sequence ID" value="MCW3486343.1"/>
    <property type="molecule type" value="Genomic_DNA"/>
</dbReference>
<gene>
    <name evidence="3" type="ORF">OL497_20750</name>
</gene>
<keyword evidence="1" id="KW-0175">Coiled coil</keyword>
<comment type="caution">
    <text evidence="3">The sequence shown here is derived from an EMBL/GenBank/DDBJ whole genome shotgun (WGS) entry which is preliminary data.</text>
</comment>
<evidence type="ECO:0000259" key="2">
    <source>
        <dbReference type="Pfam" id="PF16289"/>
    </source>
</evidence>
<dbReference type="RefSeq" id="WP_264733159.1">
    <property type="nucleotide sequence ID" value="NZ_JAPDNR010000001.1"/>
</dbReference>
<sequence>MTSSYLVLDTNIWIYLANGLDTQSSQHSARQHFALLRSLEDLVKDGMVTILINDIIILEWERNKANAYNYVQKLKNKITDTENKYKAKIRAGTLTNNDTQVYTNEINILKAEIQIQGLHVAGVEKFIYNSCTQIPIPDKIKIQVFDLAISKKPPFHNSKNNIADAGLLLSAADYLKDVLMYEDIQGFFISNNTAEFTNGKNKERFHPEILNILPTREIIYQNHLGTALNLREEIIKEYDEFRKKQAYYDSITFECKSVTCYDREDFVRIGYLDDEILFPVAQHNINQIDLFTQEVIRKKDPITCASGHCNFCGQLHFECPACGELVGIYEYNEPINCEGCNSIYIISKHGNHKMVEAQEGEEE</sequence>
<evidence type="ECO:0000256" key="1">
    <source>
        <dbReference type="SAM" id="Coils"/>
    </source>
</evidence>